<dbReference type="HOGENOM" id="CLU_010693_2_0_1"/>
<protein>
    <submittedName>
        <fullName evidence="2">Uncharacterized protein</fullName>
    </submittedName>
</protein>
<keyword evidence="3" id="KW-1185">Reference proteome</keyword>
<feature type="non-terminal residue" evidence="2">
    <location>
        <position position="925"/>
    </location>
</feature>
<evidence type="ECO:0000256" key="1">
    <source>
        <dbReference type="SAM" id="MobiDB-lite"/>
    </source>
</evidence>
<feature type="region of interest" description="Disordered" evidence="1">
    <location>
        <begin position="122"/>
        <end position="148"/>
    </location>
</feature>
<proteinExistence type="predicted"/>
<reference evidence="2 3" key="1">
    <citation type="journal article" date="2010" name="Nat. Biotechnol.">
        <title>Genome sequence of the model mushroom Schizophyllum commune.</title>
        <authorList>
            <person name="Ohm R.A."/>
            <person name="de Jong J.F."/>
            <person name="Lugones L.G."/>
            <person name="Aerts A."/>
            <person name="Kothe E."/>
            <person name="Stajich J.E."/>
            <person name="de Vries R.P."/>
            <person name="Record E."/>
            <person name="Levasseur A."/>
            <person name="Baker S.E."/>
            <person name="Bartholomew K.A."/>
            <person name="Coutinho P.M."/>
            <person name="Erdmann S."/>
            <person name="Fowler T.J."/>
            <person name="Gathman A.C."/>
            <person name="Lombard V."/>
            <person name="Henrissat B."/>
            <person name="Knabe N."/>
            <person name="Kuees U."/>
            <person name="Lilly W.W."/>
            <person name="Lindquist E."/>
            <person name="Lucas S."/>
            <person name="Magnuson J.K."/>
            <person name="Piumi F."/>
            <person name="Raudaskoski M."/>
            <person name="Salamov A."/>
            <person name="Schmutz J."/>
            <person name="Schwarze F.W.M.R."/>
            <person name="vanKuyk P.A."/>
            <person name="Horton J.S."/>
            <person name="Grigoriev I.V."/>
            <person name="Woesten H.A.B."/>
        </authorList>
    </citation>
    <scope>NUCLEOTIDE SEQUENCE [LARGE SCALE GENOMIC DNA]</scope>
    <source>
        <strain evidence="3">H4-8 / FGSC 9210</strain>
    </source>
</reference>
<accession>D8Q6W4</accession>
<organism evidence="3">
    <name type="scientific">Schizophyllum commune (strain H4-8 / FGSC 9210)</name>
    <name type="common">Split gill fungus</name>
    <dbReference type="NCBI Taxonomy" id="578458"/>
    <lineage>
        <taxon>Eukaryota</taxon>
        <taxon>Fungi</taxon>
        <taxon>Dikarya</taxon>
        <taxon>Basidiomycota</taxon>
        <taxon>Agaricomycotina</taxon>
        <taxon>Agaricomycetes</taxon>
        <taxon>Agaricomycetidae</taxon>
        <taxon>Agaricales</taxon>
        <taxon>Schizophyllaceae</taxon>
        <taxon>Schizophyllum</taxon>
    </lineage>
</organism>
<evidence type="ECO:0000313" key="2">
    <source>
        <dbReference type="EMBL" id="EFI96313.1"/>
    </source>
</evidence>
<dbReference type="VEuPathDB" id="FungiDB:SCHCODRAFT_02629943"/>
<dbReference type="eggNOG" id="ENOG502SYB6">
    <property type="taxonomic scope" value="Eukaryota"/>
</dbReference>
<dbReference type="AlphaFoldDB" id="D8Q6W4"/>
<name>D8Q6W4_SCHCM</name>
<sequence>MPLSDVQQILHDATETLQPDTAPSILSAILHVFLRERSRPADPDYISNAACAALLSERPELYDLLENAVATQQYSDLWECDALAFRDNDLRTRRPYYPSEQKLERELADFLHRHRGTIATFARSPCPTKPWNPSPPTPPGSSSSEDDFISALNIPDTSAERPCLLLHDLGLSERSESLRQRINNIFCPQHHTLFINASGSGKTRLIFEGLTQHWGFYIPSVYNISTYIGSQDMHECLTNNMSPKRKFQPYPPWTKSTFDKNSWVTRSTVLRLLLSRLILFKAFLDELEDTSALESRRRWLLFQALTSKHGPVDLFEQVTTMVDEVPETYVKRMLDDILLDVKARCDGPRTNLFCVLDDAERANKAFPGAFGPESSALREIARAWEDCEGITLILAGTNIWVDPFRREGDREYRICTDTGAFDTPESQRAYVTRYLPPHLAHLANSTAVRGLLHQMWQWLRGRYHFTEGFVAALLISRFEQPLVLLKRYISYFATVTLPRATMSELDEQLPEFASDAVFLQEPFRSLIVMEGEQLFFAAQYTLFKIMLQGEDTIRLTELCYHLVAQELSIFIDPFGTEAAICEPCVVLPLVEPVFREPGIVNGFYPDELASIFESPPSYSTYHLAFIPVFVQALKENQYRLCDLFTFPGGGPDWATQTAELVRVKQKNGKLYTAVFSNSFSAMKRDDAWATDSSAWLQHETSAPFCLSSDFSNAELIFVMRLSDGRSLYVVLTTVFKSARVDPPLAGIQARLSRMTPNQIFRTAQSQASNGLRFGDLPNPVKEAGNPPVLRLIATFPFDIDINDLKRGRAKQPIATVNTSVLRDYAGSFTVEDIERRLTSVMTAPRKVDSAKRKQPDTPAADDDAEAQRYHTRSVTKRLSGAQDVRRSVRLVPVTAPKTPKPPKRQAVPSRAQAAPPKRRRTSKRY</sequence>
<dbReference type="OMA" id="SICRHIM"/>
<feature type="region of interest" description="Disordered" evidence="1">
    <location>
        <begin position="844"/>
        <end position="925"/>
    </location>
</feature>
<dbReference type="Proteomes" id="UP000007431">
    <property type="component" value="Unassembled WGS sequence"/>
</dbReference>
<feature type="compositionally biased region" description="Basic and acidic residues" evidence="1">
    <location>
        <begin position="845"/>
        <end position="855"/>
    </location>
</feature>
<feature type="compositionally biased region" description="Basic residues" evidence="1">
    <location>
        <begin position="916"/>
        <end position="925"/>
    </location>
</feature>
<evidence type="ECO:0000313" key="3">
    <source>
        <dbReference type="Proteomes" id="UP000007431"/>
    </source>
</evidence>
<dbReference type="EMBL" id="GL377307">
    <property type="protein sequence ID" value="EFI96313.1"/>
    <property type="molecule type" value="Genomic_DNA"/>
</dbReference>
<feature type="compositionally biased region" description="Pro residues" evidence="1">
    <location>
        <begin position="127"/>
        <end position="139"/>
    </location>
</feature>
<dbReference type="InParanoid" id="D8Q6W4"/>
<gene>
    <name evidence="2" type="ORF">SCHCODRAFT_109541</name>
</gene>